<gene>
    <name evidence="3" type="ORF">CGOC_LOCUS13476</name>
</gene>
<evidence type="ECO:0000259" key="2">
    <source>
        <dbReference type="Pfam" id="PF02225"/>
    </source>
</evidence>
<dbReference type="SUPFAM" id="SSF52025">
    <property type="entry name" value="PA domain"/>
    <property type="match status" value="1"/>
</dbReference>
<dbReference type="InterPro" id="IPR046450">
    <property type="entry name" value="PA_dom_sf"/>
</dbReference>
<dbReference type="PANTHER" id="PTHR10404:SF77">
    <property type="entry name" value="GLUTAMATE CARBOXYPEPTIDASE 2 HOMOLOG"/>
    <property type="match status" value="1"/>
</dbReference>
<name>A0A3P7NP31_CYLGO</name>
<dbReference type="InterPro" id="IPR039373">
    <property type="entry name" value="Peptidase_M28B"/>
</dbReference>
<protein>
    <recommendedName>
        <fullName evidence="2">PA domain-containing protein</fullName>
    </recommendedName>
</protein>
<dbReference type="EMBL" id="UYRV01131788">
    <property type="protein sequence ID" value="VDN37448.1"/>
    <property type="molecule type" value="Genomic_DNA"/>
</dbReference>
<feature type="domain" description="PA" evidence="2">
    <location>
        <begin position="46"/>
        <end position="112"/>
    </location>
</feature>
<feature type="compositionally biased region" description="Polar residues" evidence="1">
    <location>
        <begin position="1"/>
        <end position="16"/>
    </location>
</feature>
<dbReference type="GO" id="GO:0004180">
    <property type="term" value="F:carboxypeptidase activity"/>
    <property type="evidence" value="ECO:0007669"/>
    <property type="project" value="TreeGrafter"/>
</dbReference>
<reference evidence="3 4" key="1">
    <citation type="submission" date="2018-11" db="EMBL/GenBank/DDBJ databases">
        <authorList>
            <consortium name="Pathogen Informatics"/>
        </authorList>
    </citation>
    <scope>NUCLEOTIDE SEQUENCE [LARGE SCALE GENOMIC DNA]</scope>
</reference>
<proteinExistence type="predicted"/>
<organism evidence="3 4">
    <name type="scientific">Cylicostephanus goldi</name>
    <name type="common">Nematode worm</name>
    <dbReference type="NCBI Taxonomy" id="71465"/>
    <lineage>
        <taxon>Eukaryota</taxon>
        <taxon>Metazoa</taxon>
        <taxon>Ecdysozoa</taxon>
        <taxon>Nematoda</taxon>
        <taxon>Chromadorea</taxon>
        <taxon>Rhabditida</taxon>
        <taxon>Rhabditina</taxon>
        <taxon>Rhabditomorpha</taxon>
        <taxon>Strongyloidea</taxon>
        <taxon>Strongylidae</taxon>
        <taxon>Cylicostephanus</taxon>
    </lineage>
</organism>
<evidence type="ECO:0000313" key="4">
    <source>
        <dbReference type="Proteomes" id="UP000271889"/>
    </source>
</evidence>
<keyword evidence="4" id="KW-1185">Reference proteome</keyword>
<dbReference type="PANTHER" id="PTHR10404">
    <property type="entry name" value="N-ACETYLATED-ALPHA-LINKED ACIDIC DIPEPTIDASE"/>
    <property type="match status" value="1"/>
</dbReference>
<dbReference type="Pfam" id="PF02225">
    <property type="entry name" value="PA"/>
    <property type="match status" value="1"/>
</dbReference>
<evidence type="ECO:0000256" key="1">
    <source>
        <dbReference type="SAM" id="MobiDB-lite"/>
    </source>
</evidence>
<dbReference type="Gene3D" id="3.50.30.30">
    <property type="match status" value="1"/>
</dbReference>
<feature type="region of interest" description="Disordered" evidence="1">
    <location>
        <begin position="1"/>
        <end position="26"/>
    </location>
</feature>
<dbReference type="AlphaFoldDB" id="A0A3P7NP31"/>
<sequence length="116" mass="12168">MTIEDSNGKATYTSEGVSPPIVTEEQSDKGAGIQWVAFSPNGTVVGDVVYCGFATEREFQTLQGLGISVKNNIALIRYGSMFRGDQVATAQKYGAIGAILYSDPAEVAPNGTADGK</sequence>
<evidence type="ECO:0000313" key="3">
    <source>
        <dbReference type="EMBL" id="VDN37448.1"/>
    </source>
</evidence>
<accession>A0A3P7NP31</accession>
<dbReference type="Proteomes" id="UP000271889">
    <property type="component" value="Unassembled WGS sequence"/>
</dbReference>
<dbReference type="OrthoDB" id="5841748at2759"/>
<dbReference type="InterPro" id="IPR003137">
    <property type="entry name" value="PA_domain"/>
</dbReference>